<name>A0A6P3WEQ6_CLUHA</name>
<feature type="signal peptide" evidence="4">
    <location>
        <begin position="1"/>
        <end position="23"/>
    </location>
</feature>
<keyword evidence="3 4" id="KW-0732">Signal</keyword>
<evidence type="ECO:0000313" key="6">
    <source>
        <dbReference type="Proteomes" id="UP000515152"/>
    </source>
</evidence>
<dbReference type="InterPro" id="IPR050822">
    <property type="entry name" value="Cerebellin_Synaptic_Org"/>
</dbReference>
<feature type="domain" description="C1q" evidence="5">
    <location>
        <begin position="84"/>
        <end position="221"/>
    </location>
</feature>
<evidence type="ECO:0000313" key="7">
    <source>
        <dbReference type="RefSeq" id="XP_012696890.2"/>
    </source>
</evidence>
<dbReference type="SMART" id="SM00110">
    <property type="entry name" value="C1Q"/>
    <property type="match status" value="1"/>
</dbReference>
<dbReference type="PANTHER" id="PTHR22923:SF102">
    <property type="entry name" value="CEREBELLIN 13-RELATED"/>
    <property type="match status" value="1"/>
</dbReference>
<dbReference type="OrthoDB" id="8943647at2759"/>
<sequence>MLNMKTPGAVLLLLWSGLVVVAAESGGLQDEATGAAPACPQQNSLSEVHAGLREMAALMEEQRGEFRLAKAQIETQIEELKKANGDSKVAFSASFSVSADKHIGPFNTETALVFNHVFINIGSAYNPNTGVFTAPVRGVYQFSYHIFAGGDNGVGANLRKNGQHVVVAYNHKAPHDINTSQGVSLLLEVGDKVALILEKGWWLAAYTAHPTTFSGQLLFLM</sequence>
<dbReference type="Proteomes" id="UP000515152">
    <property type="component" value="Chromosome 13"/>
</dbReference>
<protein>
    <submittedName>
        <fullName evidence="7">Cerebellin-2-like</fullName>
    </submittedName>
</protein>
<evidence type="ECO:0000256" key="3">
    <source>
        <dbReference type="ARBA" id="ARBA00022729"/>
    </source>
</evidence>
<comment type="subcellular location">
    <subcellularLocation>
        <location evidence="1">Secreted</location>
    </subcellularLocation>
</comment>
<dbReference type="InterPro" id="IPR001073">
    <property type="entry name" value="C1q_dom"/>
</dbReference>
<dbReference type="RefSeq" id="XP_012696890.2">
    <property type="nucleotide sequence ID" value="XM_012841436.3"/>
</dbReference>
<dbReference type="GeneID" id="105912466"/>
<accession>A0A6P3WEQ6</accession>
<keyword evidence="6" id="KW-1185">Reference proteome</keyword>
<dbReference type="InterPro" id="IPR008983">
    <property type="entry name" value="Tumour_necrosis_fac-like_dom"/>
</dbReference>
<proteinExistence type="predicted"/>
<dbReference type="AlphaFoldDB" id="A0A6P3WEQ6"/>
<evidence type="ECO:0000256" key="2">
    <source>
        <dbReference type="ARBA" id="ARBA00022525"/>
    </source>
</evidence>
<dbReference type="PROSITE" id="PS50871">
    <property type="entry name" value="C1Q"/>
    <property type="match status" value="1"/>
</dbReference>
<organism evidence="6 7">
    <name type="scientific">Clupea harengus</name>
    <name type="common">Atlantic herring</name>
    <dbReference type="NCBI Taxonomy" id="7950"/>
    <lineage>
        <taxon>Eukaryota</taxon>
        <taxon>Metazoa</taxon>
        <taxon>Chordata</taxon>
        <taxon>Craniata</taxon>
        <taxon>Vertebrata</taxon>
        <taxon>Euteleostomi</taxon>
        <taxon>Actinopterygii</taxon>
        <taxon>Neopterygii</taxon>
        <taxon>Teleostei</taxon>
        <taxon>Clupei</taxon>
        <taxon>Clupeiformes</taxon>
        <taxon>Clupeoidei</taxon>
        <taxon>Clupeidae</taxon>
        <taxon>Clupea</taxon>
    </lineage>
</organism>
<dbReference type="SUPFAM" id="SSF49842">
    <property type="entry name" value="TNF-like"/>
    <property type="match status" value="1"/>
</dbReference>
<dbReference type="Pfam" id="PF00386">
    <property type="entry name" value="C1q"/>
    <property type="match status" value="1"/>
</dbReference>
<reference evidence="7" key="1">
    <citation type="submission" date="2025-08" db="UniProtKB">
        <authorList>
            <consortium name="RefSeq"/>
        </authorList>
    </citation>
    <scope>IDENTIFICATION</scope>
</reference>
<evidence type="ECO:0000256" key="4">
    <source>
        <dbReference type="SAM" id="SignalP"/>
    </source>
</evidence>
<evidence type="ECO:0000256" key="1">
    <source>
        <dbReference type="ARBA" id="ARBA00004613"/>
    </source>
</evidence>
<dbReference type="KEGG" id="char:105912466"/>
<dbReference type="Gene3D" id="2.60.120.40">
    <property type="match status" value="1"/>
</dbReference>
<dbReference type="PANTHER" id="PTHR22923">
    <property type="entry name" value="CEREBELLIN-RELATED"/>
    <property type="match status" value="1"/>
</dbReference>
<dbReference type="GO" id="GO:0005576">
    <property type="term" value="C:extracellular region"/>
    <property type="evidence" value="ECO:0007669"/>
    <property type="project" value="UniProtKB-SubCell"/>
</dbReference>
<keyword evidence="2" id="KW-0964">Secreted</keyword>
<evidence type="ECO:0000259" key="5">
    <source>
        <dbReference type="PROSITE" id="PS50871"/>
    </source>
</evidence>
<dbReference type="PRINTS" id="PR00007">
    <property type="entry name" value="COMPLEMNTC1Q"/>
</dbReference>
<gene>
    <name evidence="7" type="primary">LOC105912466</name>
</gene>
<feature type="chain" id="PRO_5028474412" evidence="4">
    <location>
        <begin position="24"/>
        <end position="221"/>
    </location>
</feature>